<accession>A0A914DFF8</accession>
<feature type="compositionally biased region" description="Polar residues" evidence="1">
    <location>
        <begin position="37"/>
        <end position="50"/>
    </location>
</feature>
<protein>
    <submittedName>
        <fullName evidence="4">Uncharacterized protein</fullName>
    </submittedName>
</protein>
<keyword evidence="2" id="KW-0732">Signal</keyword>
<sequence length="69" mass="8003">MSYCYLLIMICRNNLILATAELHYVNDSTHQYENESFVETESPQSDTNTESNHDGKTTIETLYEKQIPN</sequence>
<proteinExistence type="predicted"/>
<evidence type="ECO:0000313" key="3">
    <source>
        <dbReference type="Proteomes" id="UP000887540"/>
    </source>
</evidence>
<evidence type="ECO:0000313" key="4">
    <source>
        <dbReference type="WBParaSite" id="ACRNAN_scaffold2574.g22532.t1"/>
    </source>
</evidence>
<feature type="region of interest" description="Disordered" evidence="1">
    <location>
        <begin position="33"/>
        <end position="69"/>
    </location>
</feature>
<dbReference type="WBParaSite" id="ACRNAN_scaffold2574.g22532.t1">
    <property type="protein sequence ID" value="ACRNAN_scaffold2574.g22532.t1"/>
    <property type="gene ID" value="ACRNAN_scaffold2574.g22532"/>
</dbReference>
<evidence type="ECO:0000256" key="1">
    <source>
        <dbReference type="SAM" id="MobiDB-lite"/>
    </source>
</evidence>
<feature type="signal peptide" evidence="2">
    <location>
        <begin position="1"/>
        <end position="18"/>
    </location>
</feature>
<name>A0A914DFF8_9BILA</name>
<feature type="chain" id="PRO_5038034604" evidence="2">
    <location>
        <begin position="19"/>
        <end position="69"/>
    </location>
</feature>
<keyword evidence="3" id="KW-1185">Reference proteome</keyword>
<dbReference type="AlphaFoldDB" id="A0A914DFF8"/>
<organism evidence="3 4">
    <name type="scientific">Acrobeloides nanus</name>
    <dbReference type="NCBI Taxonomy" id="290746"/>
    <lineage>
        <taxon>Eukaryota</taxon>
        <taxon>Metazoa</taxon>
        <taxon>Ecdysozoa</taxon>
        <taxon>Nematoda</taxon>
        <taxon>Chromadorea</taxon>
        <taxon>Rhabditida</taxon>
        <taxon>Tylenchina</taxon>
        <taxon>Cephalobomorpha</taxon>
        <taxon>Cephaloboidea</taxon>
        <taxon>Cephalobidae</taxon>
        <taxon>Acrobeloides</taxon>
    </lineage>
</organism>
<reference evidence="4" key="1">
    <citation type="submission" date="2022-11" db="UniProtKB">
        <authorList>
            <consortium name="WormBaseParasite"/>
        </authorList>
    </citation>
    <scope>IDENTIFICATION</scope>
</reference>
<dbReference type="Proteomes" id="UP000887540">
    <property type="component" value="Unplaced"/>
</dbReference>
<evidence type="ECO:0000256" key="2">
    <source>
        <dbReference type="SAM" id="SignalP"/>
    </source>
</evidence>